<dbReference type="Pfam" id="PF00196">
    <property type="entry name" value="GerE"/>
    <property type="match status" value="1"/>
</dbReference>
<dbReference type="PROSITE" id="PS00622">
    <property type="entry name" value="HTH_LUXR_1"/>
    <property type="match status" value="1"/>
</dbReference>
<dbReference type="EMBL" id="CAADRM010000081">
    <property type="protein sequence ID" value="VFU13540.1"/>
    <property type="molecule type" value="Genomic_DNA"/>
</dbReference>
<dbReference type="SMART" id="SM00421">
    <property type="entry name" value="HTH_LUXR"/>
    <property type="match status" value="1"/>
</dbReference>
<accession>A0A485LYP4</accession>
<evidence type="ECO:0000256" key="2">
    <source>
        <dbReference type="ARBA" id="ARBA00023015"/>
    </source>
</evidence>
<protein>
    <submittedName>
        <fullName evidence="7">Response regulator UvrY</fullName>
    </submittedName>
</protein>
<feature type="domain" description="HTH luxR-type" evidence="5">
    <location>
        <begin position="142"/>
        <end position="207"/>
    </location>
</feature>
<dbReference type="InterPro" id="IPR016032">
    <property type="entry name" value="Sig_transdc_resp-reg_C-effctor"/>
</dbReference>
<reference evidence="7" key="1">
    <citation type="submission" date="2019-03" db="EMBL/GenBank/DDBJ databases">
        <authorList>
            <person name="Hao L."/>
        </authorList>
    </citation>
    <scope>NUCLEOTIDE SEQUENCE</scope>
</reference>
<organism evidence="7">
    <name type="scientific">anaerobic digester metagenome</name>
    <dbReference type="NCBI Taxonomy" id="1263854"/>
    <lineage>
        <taxon>unclassified sequences</taxon>
        <taxon>metagenomes</taxon>
        <taxon>ecological metagenomes</taxon>
    </lineage>
</organism>
<dbReference type="CDD" id="cd06170">
    <property type="entry name" value="LuxR_C_like"/>
    <property type="match status" value="1"/>
</dbReference>
<evidence type="ECO:0000256" key="3">
    <source>
        <dbReference type="ARBA" id="ARBA00023125"/>
    </source>
</evidence>
<gene>
    <name evidence="7" type="primary">uvrY</name>
    <name evidence="7" type="ORF">SCFA_20010</name>
</gene>
<evidence type="ECO:0000313" key="7">
    <source>
        <dbReference type="EMBL" id="VFU13540.1"/>
    </source>
</evidence>
<proteinExistence type="predicted"/>
<dbReference type="InterPro" id="IPR058245">
    <property type="entry name" value="NreC/VraR/RcsB-like_REC"/>
</dbReference>
<dbReference type="InterPro" id="IPR011006">
    <property type="entry name" value="CheY-like_superfamily"/>
</dbReference>
<name>A0A485LYP4_9ZZZZ</name>
<dbReference type="PRINTS" id="PR00038">
    <property type="entry name" value="HTHLUXR"/>
</dbReference>
<dbReference type="PROSITE" id="PS50110">
    <property type="entry name" value="RESPONSE_REGULATORY"/>
    <property type="match status" value="1"/>
</dbReference>
<dbReference type="InterPro" id="IPR000792">
    <property type="entry name" value="Tscrpt_reg_LuxR_C"/>
</dbReference>
<dbReference type="PANTHER" id="PTHR43214:SF41">
    <property type="entry name" value="NITRATE_NITRITE RESPONSE REGULATOR PROTEIN NARP"/>
    <property type="match status" value="1"/>
</dbReference>
<dbReference type="CDD" id="cd17535">
    <property type="entry name" value="REC_NarL-like"/>
    <property type="match status" value="1"/>
</dbReference>
<keyword evidence="4" id="KW-0804">Transcription</keyword>
<keyword evidence="3" id="KW-0238">DNA-binding</keyword>
<evidence type="ECO:0000256" key="1">
    <source>
        <dbReference type="ARBA" id="ARBA00022553"/>
    </source>
</evidence>
<dbReference type="SUPFAM" id="SSF46894">
    <property type="entry name" value="C-terminal effector domain of the bipartite response regulators"/>
    <property type="match status" value="1"/>
</dbReference>
<keyword evidence="1" id="KW-0597">Phosphoprotein</keyword>
<sequence>MIRVLVVDDHPIVREGLKQILSDTEDILVVDEADSGQAVLDCAAKTNFDVVLLDISMPGRDGLEVLRELKQLKPKIPVLILSMYPEEHYAVRVLRGGASGYLTKASAPDELITAIRKVASGRKYISATLAERLTYELDRDASKPLHEILSDREYQVMHMLSTGKSVKDIALELDLSVKTVSTYRSRILEKMNMKNNAEIVLYAVQNKLID</sequence>
<feature type="domain" description="Response regulatory" evidence="6">
    <location>
        <begin position="3"/>
        <end position="119"/>
    </location>
</feature>
<dbReference type="GO" id="GO:0000160">
    <property type="term" value="P:phosphorelay signal transduction system"/>
    <property type="evidence" value="ECO:0007669"/>
    <property type="project" value="InterPro"/>
</dbReference>
<keyword evidence="2" id="KW-0805">Transcription regulation</keyword>
<dbReference type="SMART" id="SM00448">
    <property type="entry name" value="REC"/>
    <property type="match status" value="1"/>
</dbReference>
<dbReference type="SUPFAM" id="SSF52172">
    <property type="entry name" value="CheY-like"/>
    <property type="match status" value="1"/>
</dbReference>
<evidence type="ECO:0000259" key="5">
    <source>
        <dbReference type="PROSITE" id="PS50043"/>
    </source>
</evidence>
<evidence type="ECO:0000259" key="6">
    <source>
        <dbReference type="PROSITE" id="PS50110"/>
    </source>
</evidence>
<dbReference type="Pfam" id="PF00072">
    <property type="entry name" value="Response_reg"/>
    <property type="match status" value="1"/>
</dbReference>
<dbReference type="Gene3D" id="3.40.50.2300">
    <property type="match status" value="1"/>
</dbReference>
<dbReference type="GO" id="GO:0003677">
    <property type="term" value="F:DNA binding"/>
    <property type="evidence" value="ECO:0007669"/>
    <property type="project" value="UniProtKB-KW"/>
</dbReference>
<dbReference type="InterPro" id="IPR039420">
    <property type="entry name" value="WalR-like"/>
</dbReference>
<dbReference type="InterPro" id="IPR001789">
    <property type="entry name" value="Sig_transdc_resp-reg_receiver"/>
</dbReference>
<dbReference type="GO" id="GO:0006355">
    <property type="term" value="P:regulation of DNA-templated transcription"/>
    <property type="evidence" value="ECO:0007669"/>
    <property type="project" value="InterPro"/>
</dbReference>
<dbReference type="PROSITE" id="PS50043">
    <property type="entry name" value="HTH_LUXR_2"/>
    <property type="match status" value="1"/>
</dbReference>
<dbReference type="AlphaFoldDB" id="A0A485LYP4"/>
<dbReference type="PANTHER" id="PTHR43214">
    <property type="entry name" value="TWO-COMPONENT RESPONSE REGULATOR"/>
    <property type="match status" value="1"/>
</dbReference>
<evidence type="ECO:0000256" key="4">
    <source>
        <dbReference type="ARBA" id="ARBA00023163"/>
    </source>
</evidence>